<evidence type="ECO:0000313" key="6">
    <source>
        <dbReference type="EMBL" id="KAJ3737097.1"/>
    </source>
</evidence>
<comment type="caution">
    <text evidence="6">The sequence shown here is derived from an EMBL/GenBank/DDBJ whole genome shotgun (WGS) entry which is preliminary data.</text>
</comment>
<evidence type="ECO:0000256" key="1">
    <source>
        <dbReference type="ARBA" id="ARBA00004604"/>
    </source>
</evidence>
<dbReference type="EMBL" id="JANVFO010000003">
    <property type="protein sequence ID" value="KAJ3737097.1"/>
    <property type="molecule type" value="Genomic_DNA"/>
</dbReference>
<feature type="compositionally biased region" description="Polar residues" evidence="5">
    <location>
        <begin position="11"/>
        <end position="24"/>
    </location>
</feature>
<evidence type="ECO:0000256" key="5">
    <source>
        <dbReference type="SAM" id="MobiDB-lite"/>
    </source>
</evidence>
<gene>
    <name evidence="6" type="ORF">DFJ43DRAFT_400615</name>
</gene>
<accession>A0AA38JR07</accession>
<protein>
    <recommendedName>
        <fullName evidence="3">Ribosome biogenesis protein SLX9</fullName>
    </recommendedName>
</protein>
<dbReference type="Proteomes" id="UP001176059">
    <property type="component" value="Unassembled WGS sequence"/>
</dbReference>
<dbReference type="AlphaFoldDB" id="A0AA38JR07"/>
<comment type="subcellular location">
    <subcellularLocation>
        <location evidence="1">Nucleus</location>
        <location evidence="1">Nucleolus</location>
    </subcellularLocation>
</comment>
<evidence type="ECO:0000256" key="2">
    <source>
        <dbReference type="ARBA" id="ARBA00011022"/>
    </source>
</evidence>
<keyword evidence="4" id="KW-0539">Nucleus</keyword>
<proteinExistence type="inferred from homology"/>
<organism evidence="6 7">
    <name type="scientific">Lentinula guzmanii</name>
    <dbReference type="NCBI Taxonomy" id="2804957"/>
    <lineage>
        <taxon>Eukaryota</taxon>
        <taxon>Fungi</taxon>
        <taxon>Dikarya</taxon>
        <taxon>Basidiomycota</taxon>
        <taxon>Agaricomycotina</taxon>
        <taxon>Agaricomycetes</taxon>
        <taxon>Agaricomycetidae</taxon>
        <taxon>Agaricales</taxon>
        <taxon>Marasmiineae</taxon>
        <taxon>Omphalotaceae</taxon>
        <taxon>Lentinula</taxon>
    </lineage>
</organism>
<dbReference type="GO" id="GO:0030686">
    <property type="term" value="C:90S preribosome"/>
    <property type="evidence" value="ECO:0007669"/>
    <property type="project" value="InterPro"/>
</dbReference>
<evidence type="ECO:0000256" key="3">
    <source>
        <dbReference type="ARBA" id="ARBA00021321"/>
    </source>
</evidence>
<comment type="similarity">
    <text evidence="2">Belongs to the SLX9 family.</text>
</comment>
<feature type="region of interest" description="Disordered" evidence="5">
    <location>
        <begin position="1"/>
        <end position="58"/>
    </location>
</feature>
<reference evidence="6" key="2">
    <citation type="journal article" date="2023" name="Proc. Natl. Acad. Sci. U.S.A.">
        <title>A global phylogenomic analysis of the shiitake genus Lentinula.</title>
        <authorList>
            <person name="Sierra-Patev S."/>
            <person name="Min B."/>
            <person name="Naranjo-Ortiz M."/>
            <person name="Looney B."/>
            <person name="Konkel Z."/>
            <person name="Slot J.C."/>
            <person name="Sakamoto Y."/>
            <person name="Steenwyk J.L."/>
            <person name="Rokas A."/>
            <person name="Carro J."/>
            <person name="Camarero S."/>
            <person name="Ferreira P."/>
            <person name="Molpeceres G."/>
            <person name="Ruiz-Duenas F.J."/>
            <person name="Serrano A."/>
            <person name="Henrissat B."/>
            <person name="Drula E."/>
            <person name="Hughes K.W."/>
            <person name="Mata J.L."/>
            <person name="Ishikawa N.K."/>
            <person name="Vargas-Isla R."/>
            <person name="Ushijima S."/>
            <person name="Smith C.A."/>
            <person name="Donoghue J."/>
            <person name="Ahrendt S."/>
            <person name="Andreopoulos W."/>
            <person name="He G."/>
            <person name="LaButti K."/>
            <person name="Lipzen A."/>
            <person name="Ng V."/>
            <person name="Riley R."/>
            <person name="Sandor L."/>
            <person name="Barry K."/>
            <person name="Martinez A.T."/>
            <person name="Xiao Y."/>
            <person name="Gibbons J.G."/>
            <person name="Terashima K."/>
            <person name="Grigoriev I.V."/>
            <person name="Hibbett D."/>
        </authorList>
    </citation>
    <scope>NUCLEOTIDE SEQUENCE</scope>
    <source>
        <strain evidence="6">ET3784</strain>
    </source>
</reference>
<evidence type="ECO:0000256" key="4">
    <source>
        <dbReference type="ARBA" id="ARBA00023242"/>
    </source>
</evidence>
<evidence type="ECO:0000313" key="7">
    <source>
        <dbReference type="Proteomes" id="UP001176059"/>
    </source>
</evidence>
<dbReference type="Pfam" id="PF15341">
    <property type="entry name" value="SLX9"/>
    <property type="match status" value="1"/>
</dbReference>
<reference evidence="6" key="1">
    <citation type="submission" date="2022-08" db="EMBL/GenBank/DDBJ databases">
        <authorList>
            <consortium name="DOE Joint Genome Institute"/>
            <person name="Min B."/>
            <person name="Sierra-Patev S."/>
            <person name="Naranjo-Ortiz M."/>
            <person name="Looney B."/>
            <person name="Konkel Z."/>
            <person name="Slot J.C."/>
            <person name="Sakamoto Y."/>
            <person name="Steenwyk J.L."/>
            <person name="Rokas A."/>
            <person name="Carro J."/>
            <person name="Camarero S."/>
            <person name="Ferreira P."/>
            <person name="Molpeceres G."/>
            <person name="Ruiz-duenas F.J."/>
            <person name="Serrano A."/>
            <person name="Henrissat B."/>
            <person name="Drula E."/>
            <person name="Hughes K.W."/>
            <person name="Mata J.L."/>
            <person name="Ishikawa N.K."/>
            <person name="Vargas-Isla R."/>
            <person name="Ushijima S."/>
            <person name="Smith C.A."/>
            <person name="Ahrendt S."/>
            <person name="Andreopoulos W."/>
            <person name="He G."/>
            <person name="LaButti K."/>
            <person name="Lipzen A."/>
            <person name="Ng V."/>
            <person name="Riley R."/>
            <person name="Sandor L."/>
            <person name="Barry K."/>
            <person name="Martinez A.T."/>
            <person name="Xiao Y."/>
            <person name="Gibbons J.G."/>
            <person name="Terashima K."/>
            <person name="Hibbett D.S."/>
            <person name="Grigoriev I.V."/>
        </authorList>
    </citation>
    <scope>NUCLEOTIDE SEQUENCE</scope>
    <source>
        <strain evidence="6">ET3784</strain>
    </source>
</reference>
<dbReference type="GO" id="GO:0000462">
    <property type="term" value="P:maturation of SSU-rRNA from tricistronic rRNA transcript (SSU-rRNA, 5.8S rRNA, LSU-rRNA)"/>
    <property type="evidence" value="ECO:0007669"/>
    <property type="project" value="InterPro"/>
</dbReference>
<keyword evidence="7" id="KW-1185">Reference proteome</keyword>
<dbReference type="InterPro" id="IPR028160">
    <property type="entry name" value="Slx9-like"/>
</dbReference>
<name>A0AA38JR07_9AGAR</name>
<dbReference type="GO" id="GO:0030688">
    <property type="term" value="C:preribosome, small subunit precursor"/>
    <property type="evidence" value="ECO:0007669"/>
    <property type="project" value="InterPro"/>
</dbReference>
<sequence>MPTERSKRFTLHNSSVKVSRSKGQLQEKEAVGSLVVQSAEPASESVTPLKKKDRQQQKREAFLQKLELTQSPYSRSHQRRLNRKAREQIGQGLDEIRDVLQSVDDGKAQTTIAQDAAKADKLQMKVDGDEDTLKSVQQSKAKSSQIGEGRASTLSDYQRKKALFVYHVTVMLVDMLTAVDRKIERLRHPFILSNPQFASNPFETIRTHAQNTLVKHVPTRNT</sequence>
<dbReference type="GO" id="GO:0005730">
    <property type="term" value="C:nucleolus"/>
    <property type="evidence" value="ECO:0007669"/>
    <property type="project" value="UniProtKB-SubCell"/>
</dbReference>